<dbReference type="SMART" id="SM00304">
    <property type="entry name" value="HAMP"/>
    <property type="match status" value="1"/>
</dbReference>
<dbReference type="Pfam" id="PF00990">
    <property type="entry name" value="GGDEF"/>
    <property type="match status" value="1"/>
</dbReference>
<dbReference type="Gene3D" id="3.30.70.270">
    <property type="match status" value="1"/>
</dbReference>
<dbReference type="NCBIfam" id="TIGR00254">
    <property type="entry name" value="GGDEF"/>
    <property type="match status" value="1"/>
</dbReference>
<feature type="domain" description="HAMP" evidence="4">
    <location>
        <begin position="207"/>
        <end position="260"/>
    </location>
</feature>
<dbReference type="OrthoDB" id="9812260at2"/>
<feature type="transmembrane region" description="Helical" evidence="3">
    <location>
        <begin position="6"/>
        <end position="28"/>
    </location>
</feature>
<dbReference type="Gene3D" id="6.10.340.10">
    <property type="match status" value="1"/>
</dbReference>
<dbReference type="Proteomes" id="UP000237718">
    <property type="component" value="Unassembled WGS sequence"/>
</dbReference>
<dbReference type="InterPro" id="IPR003660">
    <property type="entry name" value="HAMP_dom"/>
</dbReference>
<dbReference type="PROSITE" id="PS50885">
    <property type="entry name" value="HAMP"/>
    <property type="match status" value="1"/>
</dbReference>
<dbReference type="InterPro" id="IPR043128">
    <property type="entry name" value="Rev_trsase/Diguanyl_cyclase"/>
</dbReference>
<dbReference type="InterPro" id="IPR029016">
    <property type="entry name" value="GAF-like_dom_sf"/>
</dbReference>
<dbReference type="EC" id="2.7.7.65" evidence="1"/>
<evidence type="ECO:0000259" key="4">
    <source>
        <dbReference type="PROSITE" id="PS50885"/>
    </source>
</evidence>
<comment type="catalytic activity">
    <reaction evidence="2">
        <text>2 GTP = 3',3'-c-di-GMP + 2 diphosphate</text>
        <dbReference type="Rhea" id="RHEA:24898"/>
        <dbReference type="ChEBI" id="CHEBI:33019"/>
        <dbReference type="ChEBI" id="CHEBI:37565"/>
        <dbReference type="ChEBI" id="CHEBI:58805"/>
        <dbReference type="EC" id="2.7.7.65"/>
    </reaction>
</comment>
<dbReference type="GO" id="GO:0043709">
    <property type="term" value="P:cell adhesion involved in single-species biofilm formation"/>
    <property type="evidence" value="ECO:0007669"/>
    <property type="project" value="TreeGrafter"/>
</dbReference>
<accession>A0A2T1ABB4</accession>
<dbReference type="SUPFAM" id="SSF55781">
    <property type="entry name" value="GAF domain-like"/>
    <property type="match status" value="1"/>
</dbReference>
<keyword evidence="3" id="KW-0812">Transmembrane</keyword>
<dbReference type="Pfam" id="PF00672">
    <property type="entry name" value="HAMP"/>
    <property type="match status" value="1"/>
</dbReference>
<evidence type="ECO:0000256" key="2">
    <source>
        <dbReference type="ARBA" id="ARBA00034247"/>
    </source>
</evidence>
<evidence type="ECO:0000313" key="7">
    <source>
        <dbReference type="Proteomes" id="UP000237718"/>
    </source>
</evidence>
<dbReference type="GO" id="GO:1902201">
    <property type="term" value="P:negative regulation of bacterial-type flagellum-dependent cell motility"/>
    <property type="evidence" value="ECO:0007669"/>
    <property type="project" value="TreeGrafter"/>
</dbReference>
<comment type="caution">
    <text evidence="6">The sequence shown here is derived from an EMBL/GenBank/DDBJ whole genome shotgun (WGS) entry which is preliminary data.</text>
</comment>
<proteinExistence type="predicted"/>
<evidence type="ECO:0000256" key="1">
    <source>
        <dbReference type="ARBA" id="ARBA00012528"/>
    </source>
</evidence>
<dbReference type="EMBL" id="PVUF01000012">
    <property type="protein sequence ID" value="PRZ45893.1"/>
    <property type="molecule type" value="Genomic_DNA"/>
</dbReference>
<dbReference type="CDD" id="cd01949">
    <property type="entry name" value="GGDEF"/>
    <property type="match status" value="1"/>
</dbReference>
<reference evidence="6 7" key="1">
    <citation type="submission" date="2018-03" db="EMBL/GenBank/DDBJ databases">
        <title>Genomic Encyclopedia of Archaeal and Bacterial Type Strains, Phase II (KMG-II): from individual species to whole genera.</title>
        <authorList>
            <person name="Goeker M."/>
        </authorList>
    </citation>
    <scope>NUCLEOTIDE SEQUENCE [LARGE SCALE GENOMIC DNA]</scope>
    <source>
        <strain evidence="6 7">DSM 25328</strain>
    </source>
</reference>
<dbReference type="GO" id="GO:0007165">
    <property type="term" value="P:signal transduction"/>
    <property type="evidence" value="ECO:0007669"/>
    <property type="project" value="InterPro"/>
</dbReference>
<keyword evidence="3" id="KW-0472">Membrane</keyword>
<gene>
    <name evidence="6" type="ORF">CLV89_1125</name>
</gene>
<evidence type="ECO:0000259" key="5">
    <source>
        <dbReference type="PROSITE" id="PS50887"/>
    </source>
</evidence>
<dbReference type="PROSITE" id="PS50887">
    <property type="entry name" value="GGDEF"/>
    <property type="match status" value="1"/>
</dbReference>
<dbReference type="InterPro" id="IPR050469">
    <property type="entry name" value="Diguanylate_Cyclase"/>
</dbReference>
<feature type="transmembrane region" description="Helical" evidence="3">
    <location>
        <begin position="184"/>
        <end position="205"/>
    </location>
</feature>
<dbReference type="SMART" id="SM00267">
    <property type="entry name" value="GGDEF"/>
    <property type="match status" value="1"/>
</dbReference>
<dbReference type="PANTHER" id="PTHR45138:SF9">
    <property type="entry name" value="DIGUANYLATE CYCLASE DGCM-RELATED"/>
    <property type="match status" value="1"/>
</dbReference>
<name>A0A2T1ABB4_TRISK</name>
<dbReference type="Gene3D" id="3.30.450.40">
    <property type="match status" value="1"/>
</dbReference>
<dbReference type="AlphaFoldDB" id="A0A2T1ABB4"/>
<feature type="domain" description="GGDEF" evidence="5">
    <location>
        <begin position="458"/>
        <end position="591"/>
    </location>
</feature>
<organism evidence="6 7">
    <name type="scientific">Tritonibacter scottomollicae</name>
    <name type="common">Epibacterium scottomollicae</name>
    <dbReference type="NCBI Taxonomy" id="483013"/>
    <lineage>
        <taxon>Bacteria</taxon>
        <taxon>Pseudomonadati</taxon>
        <taxon>Pseudomonadota</taxon>
        <taxon>Alphaproteobacteria</taxon>
        <taxon>Rhodobacterales</taxon>
        <taxon>Paracoccaceae</taxon>
        <taxon>Tritonibacter</taxon>
    </lineage>
</organism>
<evidence type="ECO:0000313" key="6">
    <source>
        <dbReference type="EMBL" id="PRZ45893.1"/>
    </source>
</evidence>
<dbReference type="PANTHER" id="PTHR45138">
    <property type="entry name" value="REGULATORY COMPONENTS OF SENSORY TRANSDUCTION SYSTEM"/>
    <property type="match status" value="1"/>
</dbReference>
<dbReference type="CDD" id="cd06225">
    <property type="entry name" value="HAMP"/>
    <property type="match status" value="1"/>
</dbReference>
<protein>
    <recommendedName>
        <fullName evidence="1">diguanylate cyclase</fullName>
        <ecNumber evidence="1">2.7.7.65</ecNumber>
    </recommendedName>
</protein>
<dbReference type="GO" id="GO:0052621">
    <property type="term" value="F:diguanylate cyclase activity"/>
    <property type="evidence" value="ECO:0007669"/>
    <property type="project" value="UniProtKB-EC"/>
</dbReference>
<dbReference type="InterPro" id="IPR000160">
    <property type="entry name" value="GGDEF_dom"/>
</dbReference>
<dbReference type="FunFam" id="3.30.70.270:FF:000001">
    <property type="entry name" value="Diguanylate cyclase domain protein"/>
    <property type="match status" value="1"/>
</dbReference>
<keyword evidence="3" id="KW-1133">Transmembrane helix</keyword>
<evidence type="ECO:0000256" key="3">
    <source>
        <dbReference type="SAM" id="Phobius"/>
    </source>
</evidence>
<dbReference type="SUPFAM" id="SSF55073">
    <property type="entry name" value="Nucleotide cyclase"/>
    <property type="match status" value="1"/>
</dbReference>
<dbReference type="SUPFAM" id="SSF158472">
    <property type="entry name" value="HAMP domain-like"/>
    <property type="match status" value="1"/>
</dbReference>
<dbReference type="GO" id="GO:0005886">
    <property type="term" value="C:plasma membrane"/>
    <property type="evidence" value="ECO:0007669"/>
    <property type="project" value="TreeGrafter"/>
</dbReference>
<dbReference type="RefSeq" id="WP_106164747.1">
    <property type="nucleotide sequence ID" value="NZ_PVUF01000012.1"/>
</dbReference>
<sequence length="600" mass="66159">MKISTITNWAYGVTVVLTAVSGIAFIAAANSAREERRAVSVHLALNELGEELAIGAELRTDEARLYVMRGDLAHLQAFDDANTVEHQLEATARAAASLGATEEEQAFLKRINTDVDALEDMELEAIKAYQAGDAATAQEILFGAEHYRDHVKLIDDVRQFRSTVRSRTDQDLIAAQERSNLFGLAARIMLSFTAAVFLAVLYFVLRRRVSLPLSRMTGIVKRLASQDFAVEVPLDGRRDEIGELNSAIHIFRENGLERERLDAERRRDIKIKDLILQMMHRLQACQSLSEMARVLACYAPQMFPELSGGIFLRDDETGALQCVARWQSDLSPSQEFETEACWGLRRGRTHGSNFDEGEDMRCAHLGAGKAAALCIPLSAQGDTVGLLSFDARGGDAKMIRDDQLYLELIAENIALTAVNLKLRDQMTQLVERDPLTGLLNRRSLDAALIRYATGRLMAPLACLMLDIDWFKRFNDEFGHDAGDAVIQSFSGILARITEGHGTCYRFGGEEFVVLLPGYDAERAHQLAEDVRQSVASTSFSFRGQHIDGITVSIGLAIANAGDSTETLRARADAALLRAKAAGRNRVEISAADGLESEQPR</sequence>
<dbReference type="InterPro" id="IPR029787">
    <property type="entry name" value="Nucleotide_cyclase"/>
</dbReference>